<comment type="similarity">
    <text evidence="1">Belongs to the UPF0065 (bug) family.</text>
</comment>
<dbReference type="PANTHER" id="PTHR42928">
    <property type="entry name" value="TRICARBOXYLATE-BINDING PROTEIN"/>
    <property type="match status" value="1"/>
</dbReference>
<evidence type="ECO:0000313" key="3">
    <source>
        <dbReference type="EMBL" id="SDR80275.1"/>
    </source>
</evidence>
<dbReference type="PIRSF" id="PIRSF017082">
    <property type="entry name" value="YflP"/>
    <property type="match status" value="1"/>
</dbReference>
<protein>
    <submittedName>
        <fullName evidence="3">Tripartite-type tricarboxylate transporter, receptor component TctC</fullName>
    </submittedName>
</protein>
<dbReference type="InterPro" id="IPR005064">
    <property type="entry name" value="BUG"/>
</dbReference>
<dbReference type="AlphaFoldDB" id="A0A1H1M1S5"/>
<dbReference type="Pfam" id="PF03401">
    <property type="entry name" value="TctC"/>
    <property type="match status" value="1"/>
</dbReference>
<reference evidence="4" key="1">
    <citation type="submission" date="2016-10" db="EMBL/GenBank/DDBJ databases">
        <authorList>
            <person name="Varghese N."/>
            <person name="Submissions S."/>
        </authorList>
    </citation>
    <scope>NUCLEOTIDE SEQUENCE [LARGE SCALE GENOMIC DNA]</scope>
    <source>
        <strain evidence="4">GAS369</strain>
    </source>
</reference>
<keyword evidence="3" id="KW-0675">Receptor</keyword>
<evidence type="ECO:0000313" key="4">
    <source>
        <dbReference type="Proteomes" id="UP000243904"/>
    </source>
</evidence>
<evidence type="ECO:0000256" key="2">
    <source>
        <dbReference type="SAM" id="SignalP"/>
    </source>
</evidence>
<organism evidence="3 4">
    <name type="scientific">Bradyrhizobium canariense</name>
    <dbReference type="NCBI Taxonomy" id="255045"/>
    <lineage>
        <taxon>Bacteria</taxon>
        <taxon>Pseudomonadati</taxon>
        <taxon>Pseudomonadota</taxon>
        <taxon>Alphaproteobacteria</taxon>
        <taxon>Hyphomicrobiales</taxon>
        <taxon>Nitrobacteraceae</taxon>
        <taxon>Bradyrhizobium</taxon>
    </lineage>
</organism>
<dbReference type="Gene3D" id="3.40.190.150">
    <property type="entry name" value="Bordetella uptake gene, domain 1"/>
    <property type="match status" value="1"/>
</dbReference>
<feature type="chain" id="PRO_5009253939" evidence="2">
    <location>
        <begin position="23"/>
        <end position="326"/>
    </location>
</feature>
<gene>
    <name evidence="3" type="ORF">SAMN05444158_0040</name>
</gene>
<dbReference type="RefSeq" id="WP_146685876.1">
    <property type="nucleotide sequence ID" value="NZ_LT629750.1"/>
</dbReference>
<dbReference type="PANTHER" id="PTHR42928:SF5">
    <property type="entry name" value="BLR1237 PROTEIN"/>
    <property type="match status" value="1"/>
</dbReference>
<dbReference type="InterPro" id="IPR042100">
    <property type="entry name" value="Bug_dom1"/>
</dbReference>
<accession>A0A1H1M1S5</accession>
<dbReference type="Gene3D" id="3.40.190.10">
    <property type="entry name" value="Periplasmic binding protein-like II"/>
    <property type="match status" value="1"/>
</dbReference>
<keyword evidence="4" id="KW-1185">Reference proteome</keyword>
<dbReference type="CDD" id="cd13578">
    <property type="entry name" value="PBP2_Bug27"/>
    <property type="match status" value="1"/>
</dbReference>
<dbReference type="EMBL" id="LT629750">
    <property type="protein sequence ID" value="SDR80275.1"/>
    <property type="molecule type" value="Genomic_DNA"/>
</dbReference>
<feature type="signal peptide" evidence="2">
    <location>
        <begin position="1"/>
        <end position="22"/>
    </location>
</feature>
<sequence length="326" mass="34587">MRGPRFALALAATLLAAPALLAAPCRAQDYPTRPVRIIVPFGAGGPADVTARLIGNSLQASFGQPFVVENHTGAGGVIGTVEAVKSAPDGYTLLMMSNTQTANESLVPQRKYELMRDLVPIAPINYSDLVIVVNPQVQAKTLQEFIALAKSQPGKLNFASSGQGTPYHMAGELFKTMAGIDVVHVPYRNSGDARSGVIGGQVQMMIDAVTTMAPNVSAGQVRALATTGKMRSDVLPDVPTVTEAGVPGYEATIWLGLMAPAGTPKPIIDKLNAAVNAVVKRPDVVKLWAEQGALPMSMTPEEFDKYLRGDIVKWADVVKRFADKPQ</sequence>
<evidence type="ECO:0000256" key="1">
    <source>
        <dbReference type="ARBA" id="ARBA00006987"/>
    </source>
</evidence>
<dbReference type="Proteomes" id="UP000243904">
    <property type="component" value="Chromosome I"/>
</dbReference>
<keyword evidence="2" id="KW-0732">Signal</keyword>
<name>A0A1H1M1S5_9BRAD</name>
<proteinExistence type="inferred from homology"/>
<dbReference type="SUPFAM" id="SSF53850">
    <property type="entry name" value="Periplasmic binding protein-like II"/>
    <property type="match status" value="1"/>
</dbReference>